<organism evidence="4 5">
    <name type="scientific">Nonomuraea polychroma</name>
    <dbReference type="NCBI Taxonomy" id="46176"/>
    <lineage>
        <taxon>Bacteria</taxon>
        <taxon>Bacillati</taxon>
        <taxon>Actinomycetota</taxon>
        <taxon>Actinomycetes</taxon>
        <taxon>Streptosporangiales</taxon>
        <taxon>Streptosporangiaceae</taxon>
        <taxon>Nonomuraea</taxon>
    </lineage>
</organism>
<evidence type="ECO:0000259" key="3">
    <source>
        <dbReference type="Pfam" id="PF01494"/>
    </source>
</evidence>
<sequence>MDVIVVGAGVGGLAVSRVLLAAGHRVRVFEQAPSRRTGGKAVLIWSNGNAILDDLGISLDGVGARIDRIDALSSRGRLRTTMNIAHAADRYGFPTKAIPRRHLLERLADGLPADMIQYGVACRGVTQDDERVTATLADGSTVIADLLIGADGHHSVVRRTLWGEGTVQPATFGTWQGLSPIAIDITDTTRHLMISGREGACGLMPAGKGLLQWWFDVRWAPTDPRPAAPLADLRRRFGHWVSPVPEVLAAASDDDLEFFGHHWNKVRPVWGEGRITLVGDAAHTMPPTLGQGANQTLEDAWVLGRELAEGGDLVERLRAYEKARYPHINLVSRLAKRNPANWRTPPMLARLFPETMQTAMLARFSNRLTAAAQGAAAAR</sequence>
<dbReference type="Proteomes" id="UP000284824">
    <property type="component" value="Unassembled WGS sequence"/>
</dbReference>
<dbReference type="AlphaFoldDB" id="A0A438M6U4"/>
<dbReference type="PANTHER" id="PTHR13789">
    <property type="entry name" value="MONOOXYGENASE"/>
    <property type="match status" value="1"/>
</dbReference>
<accession>A0A438M6U4</accession>
<evidence type="ECO:0000256" key="1">
    <source>
        <dbReference type="ARBA" id="ARBA00023002"/>
    </source>
</evidence>
<gene>
    <name evidence="4" type="ORF">EDD27_3947</name>
</gene>
<feature type="domain" description="FAD-binding" evidence="3">
    <location>
        <begin position="2"/>
        <end position="331"/>
    </location>
</feature>
<name>A0A438M6U4_9ACTN</name>
<proteinExistence type="predicted"/>
<evidence type="ECO:0000313" key="5">
    <source>
        <dbReference type="Proteomes" id="UP000284824"/>
    </source>
</evidence>
<dbReference type="SUPFAM" id="SSF51905">
    <property type="entry name" value="FAD/NAD(P)-binding domain"/>
    <property type="match status" value="1"/>
</dbReference>
<comment type="caution">
    <text evidence="4">The sequence shown here is derived from an EMBL/GenBank/DDBJ whole genome shotgun (WGS) entry which is preliminary data.</text>
</comment>
<dbReference type="PANTHER" id="PTHR13789:SF309">
    <property type="entry name" value="PUTATIVE (AFU_ORTHOLOGUE AFUA_6G14510)-RELATED"/>
    <property type="match status" value="1"/>
</dbReference>
<dbReference type="PRINTS" id="PR00420">
    <property type="entry name" value="RNGMNOXGNASE"/>
</dbReference>
<dbReference type="InterPro" id="IPR036188">
    <property type="entry name" value="FAD/NAD-bd_sf"/>
</dbReference>
<keyword evidence="1" id="KW-0560">Oxidoreductase</keyword>
<dbReference type="Pfam" id="PF01494">
    <property type="entry name" value="FAD_binding_3"/>
    <property type="match status" value="1"/>
</dbReference>
<evidence type="ECO:0000256" key="2">
    <source>
        <dbReference type="ARBA" id="ARBA00023033"/>
    </source>
</evidence>
<dbReference type="RefSeq" id="WP_127933665.1">
    <property type="nucleotide sequence ID" value="NZ_SAUN01000001.1"/>
</dbReference>
<evidence type="ECO:0000313" key="4">
    <source>
        <dbReference type="EMBL" id="RVX41416.1"/>
    </source>
</evidence>
<dbReference type="EMBL" id="SAUN01000001">
    <property type="protein sequence ID" value="RVX41416.1"/>
    <property type="molecule type" value="Genomic_DNA"/>
</dbReference>
<dbReference type="InterPro" id="IPR002938">
    <property type="entry name" value="FAD-bd"/>
</dbReference>
<dbReference type="OrthoDB" id="3322136at2"/>
<dbReference type="InterPro" id="IPR050493">
    <property type="entry name" value="FAD-dep_Monooxygenase_BioMet"/>
</dbReference>
<dbReference type="Gene3D" id="3.50.50.60">
    <property type="entry name" value="FAD/NAD(P)-binding domain"/>
    <property type="match status" value="1"/>
</dbReference>
<dbReference type="GO" id="GO:0071949">
    <property type="term" value="F:FAD binding"/>
    <property type="evidence" value="ECO:0007669"/>
    <property type="project" value="InterPro"/>
</dbReference>
<keyword evidence="2" id="KW-0503">Monooxygenase</keyword>
<reference evidence="4 5" key="1">
    <citation type="submission" date="2019-01" db="EMBL/GenBank/DDBJ databases">
        <title>Sequencing the genomes of 1000 actinobacteria strains.</title>
        <authorList>
            <person name="Klenk H.-P."/>
        </authorList>
    </citation>
    <scope>NUCLEOTIDE SEQUENCE [LARGE SCALE GENOMIC DNA]</scope>
    <source>
        <strain evidence="4 5">DSM 43925</strain>
    </source>
</reference>
<keyword evidence="5" id="KW-1185">Reference proteome</keyword>
<dbReference type="GO" id="GO:0004497">
    <property type="term" value="F:monooxygenase activity"/>
    <property type="evidence" value="ECO:0007669"/>
    <property type="project" value="UniProtKB-KW"/>
</dbReference>
<protein>
    <submittedName>
        <fullName evidence="4">FAD-dependent urate hydroxylase</fullName>
    </submittedName>
</protein>